<feature type="non-terminal residue" evidence="2">
    <location>
        <position position="155"/>
    </location>
</feature>
<dbReference type="InterPro" id="IPR052895">
    <property type="entry name" value="HetReg/Transcr_Mod"/>
</dbReference>
<evidence type="ECO:0000259" key="1">
    <source>
        <dbReference type="Pfam" id="PF06985"/>
    </source>
</evidence>
<proteinExistence type="predicted"/>
<dbReference type="InterPro" id="IPR010730">
    <property type="entry name" value="HET"/>
</dbReference>
<dbReference type="AlphaFoldDB" id="A0A6G1LLK8"/>
<dbReference type="Proteomes" id="UP000799436">
    <property type="component" value="Unassembled WGS sequence"/>
</dbReference>
<evidence type="ECO:0000313" key="2">
    <source>
        <dbReference type="EMBL" id="KAF2773755.1"/>
    </source>
</evidence>
<keyword evidence="3" id="KW-1185">Reference proteome</keyword>
<protein>
    <submittedName>
        <fullName evidence="2">Heterokaryon incompatibility</fullName>
    </submittedName>
</protein>
<evidence type="ECO:0000313" key="3">
    <source>
        <dbReference type="Proteomes" id="UP000799436"/>
    </source>
</evidence>
<feature type="non-terminal residue" evidence="2">
    <location>
        <position position="1"/>
    </location>
</feature>
<dbReference type="OrthoDB" id="4850726at2759"/>
<dbReference type="EMBL" id="ML995810">
    <property type="protein sequence ID" value="KAF2773755.1"/>
    <property type="molecule type" value="Genomic_DNA"/>
</dbReference>
<organism evidence="2 3">
    <name type="scientific">Teratosphaeria nubilosa</name>
    <dbReference type="NCBI Taxonomy" id="161662"/>
    <lineage>
        <taxon>Eukaryota</taxon>
        <taxon>Fungi</taxon>
        <taxon>Dikarya</taxon>
        <taxon>Ascomycota</taxon>
        <taxon>Pezizomycotina</taxon>
        <taxon>Dothideomycetes</taxon>
        <taxon>Dothideomycetidae</taxon>
        <taxon>Mycosphaerellales</taxon>
        <taxon>Teratosphaeriaceae</taxon>
        <taxon>Teratosphaeria</taxon>
    </lineage>
</organism>
<gene>
    <name evidence="2" type="ORF">EJ03DRAFT_249733</name>
</gene>
<dbReference type="PANTHER" id="PTHR24148:SF73">
    <property type="entry name" value="HET DOMAIN PROTEIN (AFU_ORTHOLOGUE AFUA_8G01020)"/>
    <property type="match status" value="1"/>
</dbReference>
<feature type="domain" description="Heterokaryon incompatibility" evidence="1">
    <location>
        <begin position="5"/>
        <end position="153"/>
    </location>
</feature>
<dbReference type="PANTHER" id="PTHR24148">
    <property type="entry name" value="ANKYRIN REPEAT DOMAIN-CONTAINING PROTEIN 39 HOMOLOG-RELATED"/>
    <property type="match status" value="1"/>
</dbReference>
<name>A0A6G1LLK8_9PEZI</name>
<dbReference type="Pfam" id="PF06985">
    <property type="entry name" value="HET"/>
    <property type="match status" value="1"/>
</dbReference>
<accession>A0A6G1LLK8</accession>
<sequence length="155" mass="17546">SSPRYLALSYAWGEPRSRPKALVNGQHVEIPENLSRALETLETSDFAEKGLKFWTDAICIDQANLEERNRMVARMQDIYKHSQDVVVWLGPAANDSDMAMDFINDLAAAWRSNATSATQHLQNVLGQSGDRLFPALASLIERPYWSRVWIIQELA</sequence>
<reference evidence="2" key="1">
    <citation type="journal article" date="2020" name="Stud. Mycol.">
        <title>101 Dothideomycetes genomes: a test case for predicting lifestyles and emergence of pathogens.</title>
        <authorList>
            <person name="Haridas S."/>
            <person name="Albert R."/>
            <person name="Binder M."/>
            <person name="Bloem J."/>
            <person name="Labutti K."/>
            <person name="Salamov A."/>
            <person name="Andreopoulos B."/>
            <person name="Baker S."/>
            <person name="Barry K."/>
            <person name="Bills G."/>
            <person name="Bluhm B."/>
            <person name="Cannon C."/>
            <person name="Castanera R."/>
            <person name="Culley D."/>
            <person name="Daum C."/>
            <person name="Ezra D."/>
            <person name="Gonzalez J."/>
            <person name="Henrissat B."/>
            <person name="Kuo A."/>
            <person name="Liang C."/>
            <person name="Lipzen A."/>
            <person name="Lutzoni F."/>
            <person name="Magnuson J."/>
            <person name="Mondo S."/>
            <person name="Nolan M."/>
            <person name="Ohm R."/>
            <person name="Pangilinan J."/>
            <person name="Park H.-J."/>
            <person name="Ramirez L."/>
            <person name="Alfaro M."/>
            <person name="Sun H."/>
            <person name="Tritt A."/>
            <person name="Yoshinaga Y."/>
            <person name="Zwiers L.-H."/>
            <person name="Turgeon B."/>
            <person name="Goodwin S."/>
            <person name="Spatafora J."/>
            <person name="Crous P."/>
            <person name="Grigoriev I."/>
        </authorList>
    </citation>
    <scope>NUCLEOTIDE SEQUENCE</scope>
    <source>
        <strain evidence="2">CBS 116005</strain>
    </source>
</reference>